<feature type="transmembrane region" description="Helical" evidence="9">
    <location>
        <begin position="326"/>
        <end position="359"/>
    </location>
</feature>
<keyword evidence="11" id="KW-1185">Reference proteome</keyword>
<dbReference type="Gene3D" id="3.40.50.280">
    <property type="entry name" value="Cobalamin-binding domain"/>
    <property type="match status" value="1"/>
</dbReference>
<gene>
    <name evidence="10" type="ORF">MOP44_18530</name>
</gene>
<feature type="transmembrane region" description="Helical" evidence="9">
    <location>
        <begin position="33"/>
        <end position="51"/>
    </location>
</feature>
<proteinExistence type="inferred from homology"/>
<evidence type="ECO:0000256" key="5">
    <source>
        <dbReference type="ARBA" id="ARBA00022692"/>
    </source>
</evidence>
<evidence type="ECO:0000256" key="3">
    <source>
        <dbReference type="ARBA" id="ARBA00022448"/>
    </source>
</evidence>
<dbReference type="EMBL" id="CP093313">
    <property type="protein sequence ID" value="UWZ82559.1"/>
    <property type="molecule type" value="Genomic_DNA"/>
</dbReference>
<dbReference type="Pfam" id="PF01594">
    <property type="entry name" value="AI-2E_transport"/>
    <property type="match status" value="2"/>
</dbReference>
<dbReference type="GO" id="GO:0005886">
    <property type="term" value="C:plasma membrane"/>
    <property type="evidence" value="ECO:0007669"/>
    <property type="project" value="UniProtKB-SubCell"/>
</dbReference>
<protein>
    <submittedName>
        <fullName evidence="10">AI-2E family transporter</fullName>
    </submittedName>
</protein>
<dbReference type="InterPro" id="IPR002549">
    <property type="entry name" value="AI-2E-like"/>
</dbReference>
<keyword evidence="6 9" id="KW-1133">Transmembrane helix</keyword>
<evidence type="ECO:0000256" key="9">
    <source>
        <dbReference type="SAM" id="Phobius"/>
    </source>
</evidence>
<evidence type="ECO:0000256" key="6">
    <source>
        <dbReference type="ARBA" id="ARBA00022989"/>
    </source>
</evidence>
<feature type="transmembrane region" description="Helical" evidence="9">
    <location>
        <begin position="9"/>
        <end position="27"/>
    </location>
</feature>
<evidence type="ECO:0000256" key="4">
    <source>
        <dbReference type="ARBA" id="ARBA00022475"/>
    </source>
</evidence>
<keyword evidence="5 9" id="KW-0812">Transmembrane</keyword>
<dbReference type="KEGG" id="orp:MOP44_18530"/>
<dbReference type="Proteomes" id="UP001059380">
    <property type="component" value="Chromosome"/>
</dbReference>
<feature type="transmembrane region" description="Helical" evidence="9">
    <location>
        <begin position="63"/>
        <end position="83"/>
    </location>
</feature>
<dbReference type="Gene3D" id="1.10.1240.10">
    <property type="entry name" value="Methionine synthase domain"/>
    <property type="match status" value="1"/>
</dbReference>
<feature type="transmembrane region" description="Helical" evidence="9">
    <location>
        <begin position="272"/>
        <end position="290"/>
    </location>
</feature>
<evidence type="ECO:0000256" key="1">
    <source>
        <dbReference type="ARBA" id="ARBA00004651"/>
    </source>
</evidence>
<dbReference type="InterPro" id="IPR036594">
    <property type="entry name" value="Meth_synthase_dom"/>
</dbReference>
<feature type="transmembrane region" description="Helical" evidence="9">
    <location>
        <begin position="297"/>
        <end position="314"/>
    </location>
</feature>
<feature type="region of interest" description="Disordered" evidence="8">
    <location>
        <begin position="129"/>
        <end position="154"/>
    </location>
</feature>
<dbReference type="PANTHER" id="PTHR21716">
    <property type="entry name" value="TRANSMEMBRANE PROTEIN"/>
    <property type="match status" value="1"/>
</dbReference>
<dbReference type="RefSeq" id="WP_260791744.1">
    <property type="nucleotide sequence ID" value="NZ_CP093313.1"/>
</dbReference>
<evidence type="ECO:0000313" key="10">
    <source>
        <dbReference type="EMBL" id="UWZ82559.1"/>
    </source>
</evidence>
<keyword evidence="7 9" id="KW-0472">Membrane</keyword>
<sequence>MNGTGSARILSRLWLLSAGVVAIAVLYVAKILFLPLAFAVLFAFLLAPLVARLERLHLTRTLAAIMVILAFAALLACSGWIFFTQLVAIANDLPTYRGNIAQKMAKMHRPSDSAYSRAEREIERLGDELGLGNATPSNPAPGLSAEKKPLGASPEHPIQVREVSRAPARLDQLGGILEPLTTALLSVVFTFFVLLQREDLRNRVIHLTGERNVTSITQAMRDASARISRYFSLQLLVNTIYGAVIVGVLYFLGLPHALLFGTLATILRFVPYIGWMGAAALPTVLSLAVFHGWQKSLIVLGTFLVLEVVTGNYVEPHIYGKHTGLSALAILIAAAFWTLLWGPVGLVLSVPLTVCLVVIGSHMPALEFLTIMLGDQPSIQQWTCFYQRLLAHDGREAGEILESALRDMPLDQVYDGVLIPALVKSEEDRQNGNLEESSVRFIRHASREFVEELGFRENHGADVRTFAPVASHGDGAAIKVMCVPVRDETDELAALMAAQVFEGPSVQAVALPASRIDEVLKAVAQEKPDVVLLSALPPFGLARSHRIYSNLRARDAKLRIMIGIWNYPDDPAEAAKRISGAEEGRVWTRLSDALAEVRLIAGVKPEVSPVEKESAA</sequence>
<feature type="transmembrane region" description="Helical" evidence="9">
    <location>
        <begin position="230"/>
        <end position="252"/>
    </location>
</feature>
<reference evidence="10" key="1">
    <citation type="submission" date="2021-04" db="EMBL/GenBank/DDBJ databases">
        <title>Phylogenetic analysis of Acidobacteriaceae.</title>
        <authorList>
            <person name="Qiu L."/>
            <person name="Zhang Q."/>
        </authorList>
    </citation>
    <scope>NUCLEOTIDE SEQUENCE</scope>
    <source>
        <strain evidence="10">DSM 25168</strain>
    </source>
</reference>
<feature type="transmembrane region" description="Helical" evidence="9">
    <location>
        <begin position="176"/>
        <end position="195"/>
    </location>
</feature>
<organism evidence="10 11">
    <name type="scientific">Occallatibacter riparius</name>
    <dbReference type="NCBI Taxonomy" id="1002689"/>
    <lineage>
        <taxon>Bacteria</taxon>
        <taxon>Pseudomonadati</taxon>
        <taxon>Acidobacteriota</taxon>
        <taxon>Terriglobia</taxon>
        <taxon>Terriglobales</taxon>
        <taxon>Acidobacteriaceae</taxon>
        <taxon>Occallatibacter</taxon>
    </lineage>
</organism>
<comment type="subcellular location">
    <subcellularLocation>
        <location evidence="1">Cell membrane</location>
        <topology evidence="1">Multi-pass membrane protein</topology>
    </subcellularLocation>
</comment>
<evidence type="ECO:0000256" key="2">
    <source>
        <dbReference type="ARBA" id="ARBA00009773"/>
    </source>
</evidence>
<name>A0A9J7BIQ0_9BACT</name>
<evidence type="ECO:0000256" key="8">
    <source>
        <dbReference type="SAM" id="MobiDB-lite"/>
    </source>
</evidence>
<evidence type="ECO:0000313" key="11">
    <source>
        <dbReference type="Proteomes" id="UP001059380"/>
    </source>
</evidence>
<keyword evidence="3" id="KW-0813">Transport</keyword>
<dbReference type="AlphaFoldDB" id="A0A9J7BIQ0"/>
<accession>A0A9J7BIQ0</accession>
<dbReference type="PANTHER" id="PTHR21716:SF53">
    <property type="entry name" value="PERMEASE PERM-RELATED"/>
    <property type="match status" value="1"/>
</dbReference>
<comment type="similarity">
    <text evidence="2">Belongs to the autoinducer-2 exporter (AI-2E) (TC 2.A.86) family.</text>
</comment>
<evidence type="ECO:0000256" key="7">
    <source>
        <dbReference type="ARBA" id="ARBA00023136"/>
    </source>
</evidence>
<keyword evidence="4" id="KW-1003">Cell membrane</keyword>